<keyword evidence="11" id="KW-0539">Nucleus</keyword>
<name>A0A834CAV7_ORYME</name>
<dbReference type="Gene3D" id="1.20.5.170">
    <property type="match status" value="1"/>
</dbReference>
<evidence type="ECO:0000313" key="15">
    <source>
        <dbReference type="EMBL" id="KAF6723191.1"/>
    </source>
</evidence>
<comment type="caution">
    <text evidence="15">The sequence shown here is derived from an EMBL/GenBank/DDBJ whole genome shotgun (WGS) entry which is preliminary data.</text>
</comment>
<dbReference type="Proteomes" id="UP000646548">
    <property type="component" value="Unassembled WGS sequence"/>
</dbReference>
<keyword evidence="4" id="KW-0963">Cytoplasm</keyword>
<dbReference type="PRINTS" id="PR00042">
    <property type="entry name" value="LEUZIPPRFOS"/>
</dbReference>
<evidence type="ECO:0000256" key="11">
    <source>
        <dbReference type="ARBA" id="ARBA00023242"/>
    </source>
</evidence>
<keyword evidence="5" id="KW-0678">Repressor</keyword>
<evidence type="ECO:0000256" key="1">
    <source>
        <dbReference type="ARBA" id="ARBA00004496"/>
    </source>
</evidence>
<proteinExistence type="inferred from homology"/>
<evidence type="ECO:0000313" key="16">
    <source>
        <dbReference type="Proteomes" id="UP000646548"/>
    </source>
</evidence>
<keyword evidence="6" id="KW-0221">Differentiation</keyword>
<dbReference type="GO" id="GO:0005737">
    <property type="term" value="C:cytoplasm"/>
    <property type="evidence" value="ECO:0007669"/>
    <property type="project" value="UniProtKB-SubCell"/>
</dbReference>
<keyword evidence="9" id="KW-0010">Activator</keyword>
<keyword evidence="7" id="KW-0805">Transcription regulation</keyword>
<dbReference type="AlphaFoldDB" id="A0A834CAV7"/>
<evidence type="ECO:0000256" key="3">
    <source>
        <dbReference type="ARBA" id="ARBA00019754"/>
    </source>
</evidence>
<evidence type="ECO:0000256" key="5">
    <source>
        <dbReference type="ARBA" id="ARBA00022491"/>
    </source>
</evidence>
<evidence type="ECO:0000256" key="2">
    <source>
        <dbReference type="ARBA" id="ARBA00007163"/>
    </source>
</evidence>
<dbReference type="PANTHER" id="PTHR23351">
    <property type="entry name" value="FOS TRANSCRIPTION FACTOR-RELATED"/>
    <property type="match status" value="1"/>
</dbReference>
<dbReference type="PANTHER" id="PTHR23351:SF14">
    <property type="entry name" value="BASIC LEUCINE ZIPPER TRANSCRIPTIONAL FACTOR ATF-LIKE"/>
    <property type="match status" value="1"/>
</dbReference>
<dbReference type="InterPro" id="IPR004827">
    <property type="entry name" value="bZIP"/>
</dbReference>
<evidence type="ECO:0000256" key="9">
    <source>
        <dbReference type="ARBA" id="ARBA00023159"/>
    </source>
</evidence>
<feature type="region of interest" description="Disordered" evidence="13">
    <location>
        <begin position="228"/>
        <end position="285"/>
    </location>
</feature>
<dbReference type="GO" id="GO:0000978">
    <property type="term" value="F:RNA polymerase II cis-regulatory region sequence-specific DNA binding"/>
    <property type="evidence" value="ECO:0007669"/>
    <property type="project" value="TreeGrafter"/>
</dbReference>
<dbReference type="FunFam" id="1.20.5.170:FF:000043">
    <property type="entry name" value="Basic leucine zipper transcriptional factor ATF-like"/>
    <property type="match status" value="1"/>
</dbReference>
<sequence length="349" mass="39160">MLKNCRRFCSFVSAKLQPAAAFGGNWRKTVSEWLERSLVTMVTVVTASGPLIVVDEAPQVKHLDQNRSSSCPRKSDVMKRREMLCLSVDDDGGVNVHLDRTSHPSPRLQRARRLPIFLLGEGILGGFGEAQSSTGRPRMLVSGGSGRNTEKNRRVTFHSRESVSERLKKKEECQKGREKREERRSLLIRWLALLATLSAAQTFSLRTLSPDHKAEVDGDFQRLRAAMAQGSDSNDTSYKSPSPGSRPSSSDDVKKVMRREKNRIAAQKSRMRQTQKADSLHLESENLEKENAALRKEVKQLTEEAKYLSSVLSSHEPLCTGLGAQTPELLYPPHPSSYHQHIAVPHYQH</sequence>
<evidence type="ECO:0000256" key="7">
    <source>
        <dbReference type="ARBA" id="ARBA00023015"/>
    </source>
</evidence>
<accession>A0A834CAV7</accession>
<comment type="similarity">
    <text evidence="2">Belongs to the bZIP family.</text>
</comment>
<comment type="subcellular location">
    <subcellularLocation>
        <location evidence="1">Cytoplasm</location>
    </subcellularLocation>
</comment>
<dbReference type="GO" id="GO:0030154">
    <property type="term" value="P:cell differentiation"/>
    <property type="evidence" value="ECO:0007669"/>
    <property type="project" value="UniProtKB-KW"/>
</dbReference>
<gene>
    <name evidence="15" type="ORF">FQA47_003977</name>
</gene>
<evidence type="ECO:0000256" key="4">
    <source>
        <dbReference type="ARBA" id="ARBA00022490"/>
    </source>
</evidence>
<keyword evidence="8" id="KW-0238">DNA-binding</keyword>
<dbReference type="PROSITE" id="PS00036">
    <property type="entry name" value="BZIP_BASIC"/>
    <property type="match status" value="1"/>
</dbReference>
<dbReference type="GO" id="GO:0005634">
    <property type="term" value="C:nucleus"/>
    <property type="evidence" value="ECO:0007669"/>
    <property type="project" value="TreeGrafter"/>
</dbReference>
<evidence type="ECO:0000256" key="6">
    <source>
        <dbReference type="ARBA" id="ARBA00022782"/>
    </source>
</evidence>
<evidence type="ECO:0000259" key="14">
    <source>
        <dbReference type="PROSITE" id="PS50217"/>
    </source>
</evidence>
<dbReference type="PROSITE" id="PS50217">
    <property type="entry name" value="BZIP"/>
    <property type="match status" value="1"/>
</dbReference>
<evidence type="ECO:0000256" key="8">
    <source>
        <dbReference type="ARBA" id="ARBA00023125"/>
    </source>
</evidence>
<dbReference type="SMART" id="SM00338">
    <property type="entry name" value="BRLZ"/>
    <property type="match status" value="1"/>
</dbReference>
<feature type="compositionally biased region" description="Low complexity" evidence="13">
    <location>
        <begin position="237"/>
        <end position="248"/>
    </location>
</feature>
<feature type="region of interest" description="Disordered" evidence="13">
    <location>
        <begin position="130"/>
        <end position="179"/>
    </location>
</feature>
<organism evidence="15 16">
    <name type="scientific">Oryzias melastigma</name>
    <name type="common">Marine medaka</name>
    <dbReference type="NCBI Taxonomy" id="30732"/>
    <lineage>
        <taxon>Eukaryota</taxon>
        <taxon>Metazoa</taxon>
        <taxon>Chordata</taxon>
        <taxon>Craniata</taxon>
        <taxon>Vertebrata</taxon>
        <taxon>Euteleostomi</taxon>
        <taxon>Actinopterygii</taxon>
        <taxon>Neopterygii</taxon>
        <taxon>Teleostei</taxon>
        <taxon>Neoteleostei</taxon>
        <taxon>Acanthomorphata</taxon>
        <taxon>Ovalentaria</taxon>
        <taxon>Atherinomorphae</taxon>
        <taxon>Beloniformes</taxon>
        <taxon>Adrianichthyidae</taxon>
        <taxon>Oryziinae</taxon>
        <taxon>Oryzias</taxon>
    </lineage>
</organism>
<dbReference type="InterPro" id="IPR046347">
    <property type="entry name" value="bZIP_sf"/>
</dbReference>
<keyword evidence="10" id="KW-0804">Transcription</keyword>
<evidence type="ECO:0000256" key="10">
    <source>
        <dbReference type="ARBA" id="ARBA00023163"/>
    </source>
</evidence>
<dbReference type="SUPFAM" id="SSF57959">
    <property type="entry name" value="Leucine zipper domain"/>
    <property type="match status" value="1"/>
</dbReference>
<dbReference type="EMBL" id="WKFB01000437">
    <property type="protein sequence ID" value="KAF6723191.1"/>
    <property type="molecule type" value="Genomic_DNA"/>
</dbReference>
<feature type="domain" description="BZIP" evidence="14">
    <location>
        <begin position="252"/>
        <end position="315"/>
    </location>
</feature>
<dbReference type="Pfam" id="PF00170">
    <property type="entry name" value="bZIP_1"/>
    <property type="match status" value="1"/>
</dbReference>
<reference evidence="15" key="1">
    <citation type="journal article" name="BMC Genomics">
        <title>Long-read sequencing and de novo genome assembly of marine medaka (Oryzias melastigma).</title>
        <authorList>
            <person name="Liang P."/>
            <person name="Saqib H.S.A."/>
            <person name="Ni X."/>
            <person name="Shen Y."/>
        </authorList>
    </citation>
    <scope>NUCLEOTIDE SEQUENCE</scope>
    <source>
        <strain evidence="15">Bigg-433</strain>
    </source>
</reference>
<protein>
    <recommendedName>
        <fullName evidence="3">Basic leucine zipper transcriptional factor ATF-like</fullName>
    </recommendedName>
    <alternativeName>
        <fullName evidence="12">B-cell-activating transcription factor</fullName>
    </alternativeName>
</protein>
<evidence type="ECO:0000256" key="12">
    <source>
        <dbReference type="ARBA" id="ARBA00029907"/>
    </source>
</evidence>
<dbReference type="GO" id="GO:0000981">
    <property type="term" value="F:DNA-binding transcription factor activity, RNA polymerase II-specific"/>
    <property type="evidence" value="ECO:0007669"/>
    <property type="project" value="TreeGrafter"/>
</dbReference>
<feature type="compositionally biased region" description="Basic and acidic residues" evidence="13">
    <location>
        <begin position="148"/>
        <end position="179"/>
    </location>
</feature>
<dbReference type="CDD" id="cd14701">
    <property type="entry name" value="bZIP_BATF"/>
    <property type="match status" value="1"/>
</dbReference>
<dbReference type="InterPro" id="IPR000837">
    <property type="entry name" value="AP-1"/>
</dbReference>
<evidence type="ECO:0000256" key="13">
    <source>
        <dbReference type="SAM" id="MobiDB-lite"/>
    </source>
</evidence>